<dbReference type="STRING" id="1592317.DPF_0205"/>
<evidence type="ECO:0000256" key="4">
    <source>
        <dbReference type="HAMAP-Rule" id="MF_01368"/>
    </source>
</evidence>
<dbReference type="GO" id="GO:0006412">
    <property type="term" value="P:translation"/>
    <property type="evidence" value="ECO:0007669"/>
    <property type="project" value="UniProtKB-UniRule"/>
</dbReference>
<feature type="region of interest" description="Disordered" evidence="6">
    <location>
        <begin position="124"/>
        <end position="145"/>
    </location>
</feature>
<dbReference type="InterPro" id="IPR036373">
    <property type="entry name" value="Ribosomal_bL17_sf"/>
</dbReference>
<keyword evidence="8" id="KW-1185">Reference proteome</keyword>
<evidence type="ECO:0000313" key="7">
    <source>
        <dbReference type="EMBL" id="GAU07520.1"/>
    </source>
</evidence>
<evidence type="ECO:0000256" key="5">
    <source>
        <dbReference type="RuleBase" id="RU000660"/>
    </source>
</evidence>
<comment type="subunit">
    <text evidence="4">Part of the 50S ribosomal subunit. Contacts protein L32.</text>
</comment>
<dbReference type="OrthoDB" id="9809073at2"/>
<evidence type="ECO:0000313" key="8">
    <source>
        <dbReference type="Proteomes" id="UP000095200"/>
    </source>
</evidence>
<accession>A0A194AE91</accession>
<dbReference type="Gene3D" id="3.90.1030.10">
    <property type="entry name" value="Ribosomal protein L17"/>
    <property type="match status" value="1"/>
</dbReference>
<evidence type="ECO:0000256" key="3">
    <source>
        <dbReference type="ARBA" id="ARBA00023274"/>
    </source>
</evidence>
<dbReference type="GO" id="GO:0022625">
    <property type="term" value="C:cytosolic large ribosomal subunit"/>
    <property type="evidence" value="ECO:0007669"/>
    <property type="project" value="TreeGrafter"/>
</dbReference>
<comment type="caution">
    <text evidence="7">The sequence shown here is derived from an EMBL/GenBank/DDBJ whole genome shotgun (WGS) entry which is preliminary data.</text>
</comment>
<dbReference type="InterPro" id="IPR000456">
    <property type="entry name" value="Ribosomal_bL17"/>
</dbReference>
<sequence>MRHKKAGRKLNRTMEHRKALFRNMSRSLLVHERIRTTLPKAKELRKFVEPLITLALKNDLKSRREAYKVLGSHQLVQRLFDEIGPRFADQPSGGYTRIVKFSQPRMGDAAPMALIELNVRAVEPVADEEEQPEKTEEVEETTSEA</sequence>
<dbReference type="Proteomes" id="UP000095200">
    <property type="component" value="Unassembled WGS sequence"/>
</dbReference>
<dbReference type="NCBIfam" id="TIGR00059">
    <property type="entry name" value="L17"/>
    <property type="match status" value="1"/>
</dbReference>
<proteinExistence type="inferred from homology"/>
<evidence type="ECO:0000256" key="1">
    <source>
        <dbReference type="ARBA" id="ARBA00008777"/>
    </source>
</evidence>
<keyword evidence="2 4" id="KW-0689">Ribosomal protein</keyword>
<dbReference type="FunFam" id="3.90.1030.10:FF:000001">
    <property type="entry name" value="50S ribosomal protein L17"/>
    <property type="match status" value="1"/>
</dbReference>
<protein>
    <recommendedName>
        <fullName evidence="4">Large ribosomal subunit protein bL17</fullName>
    </recommendedName>
</protein>
<keyword evidence="3 4" id="KW-0687">Ribonucleoprotein</keyword>
<dbReference type="HAMAP" id="MF_01368">
    <property type="entry name" value="Ribosomal_bL17"/>
    <property type="match status" value="1"/>
</dbReference>
<dbReference type="GO" id="GO:0003735">
    <property type="term" value="F:structural constituent of ribosome"/>
    <property type="evidence" value="ECO:0007669"/>
    <property type="project" value="InterPro"/>
</dbReference>
<feature type="compositionally biased region" description="Acidic residues" evidence="6">
    <location>
        <begin position="125"/>
        <end position="145"/>
    </location>
</feature>
<dbReference type="PANTHER" id="PTHR14413:SF16">
    <property type="entry name" value="LARGE RIBOSOMAL SUBUNIT PROTEIN BL17M"/>
    <property type="match status" value="1"/>
</dbReference>
<dbReference type="Pfam" id="PF01196">
    <property type="entry name" value="Ribosomal_L17"/>
    <property type="match status" value="1"/>
</dbReference>
<gene>
    <name evidence="4" type="primary">rplQ</name>
    <name evidence="7" type="ORF">DPF_0205</name>
</gene>
<dbReference type="EMBL" id="BDFE01000004">
    <property type="protein sequence ID" value="GAU07520.1"/>
    <property type="molecule type" value="Genomic_DNA"/>
</dbReference>
<dbReference type="AlphaFoldDB" id="A0A194AE91"/>
<dbReference type="PANTHER" id="PTHR14413">
    <property type="entry name" value="RIBOSOMAL PROTEIN L17"/>
    <property type="match status" value="1"/>
</dbReference>
<dbReference type="SUPFAM" id="SSF64263">
    <property type="entry name" value="Prokaryotic ribosomal protein L17"/>
    <property type="match status" value="1"/>
</dbReference>
<evidence type="ECO:0000256" key="6">
    <source>
        <dbReference type="SAM" id="MobiDB-lite"/>
    </source>
</evidence>
<reference evidence="8" key="1">
    <citation type="submission" date="2016-06" db="EMBL/GenBank/DDBJ databases">
        <title>Draft genome sequence of Desulfoplanes formicivorans strain Pf12B.</title>
        <authorList>
            <person name="Watanabe M."/>
            <person name="Kojima H."/>
            <person name="Fukui M."/>
        </authorList>
    </citation>
    <scope>NUCLEOTIDE SEQUENCE [LARGE SCALE GENOMIC DNA]</scope>
    <source>
        <strain evidence="8">Pf12B</strain>
    </source>
</reference>
<evidence type="ECO:0000256" key="2">
    <source>
        <dbReference type="ARBA" id="ARBA00022980"/>
    </source>
</evidence>
<comment type="similarity">
    <text evidence="1 4 5">Belongs to the bacterial ribosomal protein bL17 family.</text>
</comment>
<name>A0A194AE91_9BACT</name>
<dbReference type="RefSeq" id="WP_069857016.1">
    <property type="nucleotide sequence ID" value="NZ_BDFE01000004.1"/>
</dbReference>
<organism evidence="7 8">
    <name type="scientific">Desulfoplanes formicivorans</name>
    <dbReference type="NCBI Taxonomy" id="1592317"/>
    <lineage>
        <taxon>Bacteria</taxon>
        <taxon>Pseudomonadati</taxon>
        <taxon>Thermodesulfobacteriota</taxon>
        <taxon>Desulfovibrionia</taxon>
        <taxon>Desulfovibrionales</taxon>
        <taxon>Desulfoplanaceae</taxon>
        <taxon>Desulfoplanes</taxon>
    </lineage>
</organism>